<dbReference type="Proteomes" id="UP001152747">
    <property type="component" value="Unassembled WGS sequence"/>
</dbReference>
<evidence type="ECO:0000313" key="2">
    <source>
        <dbReference type="Proteomes" id="UP001152747"/>
    </source>
</evidence>
<evidence type="ECO:0000313" key="1">
    <source>
        <dbReference type="EMBL" id="CAI5447613.1"/>
    </source>
</evidence>
<protein>
    <submittedName>
        <fullName evidence="1">Uncharacterized protein</fullName>
    </submittedName>
</protein>
<keyword evidence="2" id="KW-1185">Reference proteome</keyword>
<dbReference type="AlphaFoldDB" id="A0A9P1INM5"/>
<comment type="caution">
    <text evidence="1">The sequence shown here is derived from an EMBL/GenBank/DDBJ whole genome shotgun (WGS) entry which is preliminary data.</text>
</comment>
<organism evidence="1 2">
    <name type="scientific">Caenorhabditis angaria</name>
    <dbReference type="NCBI Taxonomy" id="860376"/>
    <lineage>
        <taxon>Eukaryota</taxon>
        <taxon>Metazoa</taxon>
        <taxon>Ecdysozoa</taxon>
        <taxon>Nematoda</taxon>
        <taxon>Chromadorea</taxon>
        <taxon>Rhabditida</taxon>
        <taxon>Rhabditina</taxon>
        <taxon>Rhabditomorpha</taxon>
        <taxon>Rhabditoidea</taxon>
        <taxon>Rhabditidae</taxon>
        <taxon>Peloderinae</taxon>
        <taxon>Caenorhabditis</taxon>
    </lineage>
</organism>
<gene>
    <name evidence="1" type="ORF">CAMP_LOCUS10250</name>
</gene>
<accession>A0A9P1INM5</accession>
<reference evidence="1" key="1">
    <citation type="submission" date="2022-11" db="EMBL/GenBank/DDBJ databases">
        <authorList>
            <person name="Kikuchi T."/>
        </authorList>
    </citation>
    <scope>NUCLEOTIDE SEQUENCE</scope>
    <source>
        <strain evidence="1">PS1010</strain>
    </source>
</reference>
<sequence length="649" mass="76034">MTRDFSEFLKKLKEAPTKWTVAKIICCLRSRYYVNIDLKKETFNELTFEKSEVFEEREKVEQVVKHFYNKCQLQIYGPLHDVINEIYKVTLCPGIHKDLTIEEFFETEQPRIIPSQNRDDYCFKHDMIFAINSIARQSKYTFLAKMFLKKWIASSLGKGFDLLNETYSFLPISVMEKMFKTFYKPITELPFIRPLKIKDFESFRGYFEANDLKGLRFFDKEFMEKINLMDKSTPIATNQHVFIASYVQILTICSRCKFVFDRILKPKLTCEMKNDCPVIRIFDMSSKMVMFALDVDEAVQIAIKKNHPEITYRTGLFPLEDHISRAENGVINGLDMEKFGKILQILNLRPVVDIDYVSIVAQPGVSIISPYGTLCQNSEDSFEFIIGTLVSIVQFFQTMYTDKVDHVAVYLEQFEPTFGKKKYPTFVEMKKLGEIVHRVVTELRFCLSEESFNYCVPYKPSYTFPEVVDHLQRLIGDLEERKLVKIFAKMKKNEVIEIEGYFSIRSIHLLYQHFIKMRLGLESEIVTSFGHKQLAVRMEEDTGRLVSKVWNDSQDEVMSRPGPSNPTAYHQQLVGQQIRMIFVGKMLGREVHRQLKRPKIICDLKFEELKMRQRNLNNQNRKLVVKLNMMLMKIGRGENEPSCSGEPSE</sequence>
<dbReference type="EMBL" id="CANHGI010000004">
    <property type="protein sequence ID" value="CAI5447613.1"/>
    <property type="molecule type" value="Genomic_DNA"/>
</dbReference>
<name>A0A9P1INM5_9PELO</name>
<proteinExistence type="predicted"/>